<evidence type="ECO:0000256" key="1">
    <source>
        <dbReference type="SAM" id="MobiDB-lite"/>
    </source>
</evidence>
<dbReference type="InParanoid" id="C3ZMX2"/>
<protein>
    <submittedName>
        <fullName evidence="2">Uncharacterized protein</fullName>
    </submittedName>
</protein>
<dbReference type="AlphaFoldDB" id="C3ZMX2"/>
<proteinExistence type="predicted"/>
<accession>C3ZMX2</accession>
<feature type="region of interest" description="Disordered" evidence="1">
    <location>
        <begin position="159"/>
        <end position="193"/>
    </location>
</feature>
<evidence type="ECO:0000313" key="2">
    <source>
        <dbReference type="EMBL" id="EEN46112.1"/>
    </source>
</evidence>
<organism>
    <name type="scientific">Branchiostoma floridae</name>
    <name type="common">Florida lancelet</name>
    <name type="synonym">Amphioxus</name>
    <dbReference type="NCBI Taxonomy" id="7739"/>
    <lineage>
        <taxon>Eukaryota</taxon>
        <taxon>Metazoa</taxon>
        <taxon>Chordata</taxon>
        <taxon>Cephalochordata</taxon>
        <taxon>Leptocardii</taxon>
        <taxon>Amphioxiformes</taxon>
        <taxon>Branchiostomatidae</taxon>
        <taxon>Branchiostoma</taxon>
    </lineage>
</organism>
<name>C3ZMX2_BRAFL</name>
<reference evidence="2" key="1">
    <citation type="journal article" date="2008" name="Nature">
        <title>The amphioxus genome and the evolution of the chordate karyotype.</title>
        <authorList>
            <consortium name="US DOE Joint Genome Institute (JGI-PGF)"/>
            <person name="Putnam N.H."/>
            <person name="Butts T."/>
            <person name="Ferrier D.E.K."/>
            <person name="Furlong R.F."/>
            <person name="Hellsten U."/>
            <person name="Kawashima T."/>
            <person name="Robinson-Rechavi M."/>
            <person name="Shoguchi E."/>
            <person name="Terry A."/>
            <person name="Yu J.-K."/>
            <person name="Benito-Gutierrez E.L."/>
            <person name="Dubchak I."/>
            <person name="Garcia-Fernandez J."/>
            <person name="Gibson-Brown J.J."/>
            <person name="Grigoriev I.V."/>
            <person name="Horton A.C."/>
            <person name="de Jong P.J."/>
            <person name="Jurka J."/>
            <person name="Kapitonov V.V."/>
            <person name="Kohara Y."/>
            <person name="Kuroki Y."/>
            <person name="Lindquist E."/>
            <person name="Lucas S."/>
            <person name="Osoegawa K."/>
            <person name="Pennacchio L.A."/>
            <person name="Salamov A.A."/>
            <person name="Satou Y."/>
            <person name="Sauka-Spengler T."/>
            <person name="Schmutz J."/>
            <person name="Shin-I T."/>
            <person name="Toyoda A."/>
            <person name="Bronner-Fraser M."/>
            <person name="Fujiyama A."/>
            <person name="Holland L.Z."/>
            <person name="Holland P.W.H."/>
            <person name="Satoh N."/>
            <person name="Rokhsar D.S."/>
        </authorList>
    </citation>
    <scope>NUCLEOTIDE SEQUENCE [LARGE SCALE GENOMIC DNA]</scope>
    <source>
        <strain evidence="2">S238N-H82</strain>
        <tissue evidence="2">Testes</tissue>
    </source>
</reference>
<sequence>MSTGPRHPTGVPHDLSPTSYIETHHQTWPRIPQVFMRLLSVIGRKTAEQEGQETISSYVSPGGHSGTPQAAIPAAQSANTATVAVPTSADFNFPVPFDPLLTDLDKAPTFPLPVFHMSTGAFLWNHAEMGSISPPHPRRATPAVTVKVLQKRRRQDTFSAHKELSGWRVQSPTAGVRNPFPPRVYPSIRSPHK</sequence>
<dbReference type="EMBL" id="GG666648">
    <property type="protein sequence ID" value="EEN46112.1"/>
    <property type="molecule type" value="Genomic_DNA"/>
</dbReference>
<gene>
    <name evidence="2" type="ORF">BRAFLDRAFT_83379</name>
</gene>